<dbReference type="Proteomes" id="UP001314263">
    <property type="component" value="Unassembled WGS sequence"/>
</dbReference>
<evidence type="ECO:0000313" key="7">
    <source>
        <dbReference type="Proteomes" id="UP001314263"/>
    </source>
</evidence>
<dbReference type="PRINTS" id="PR01415">
    <property type="entry name" value="ANKYRIN"/>
</dbReference>
<comment type="caution">
    <text evidence="6">The sequence shown here is derived from an EMBL/GenBank/DDBJ whole genome shotgun (WGS) entry which is preliminary data.</text>
</comment>
<organism evidence="6 7">
    <name type="scientific">Coccomyxa viridis</name>
    <dbReference type="NCBI Taxonomy" id="1274662"/>
    <lineage>
        <taxon>Eukaryota</taxon>
        <taxon>Viridiplantae</taxon>
        <taxon>Chlorophyta</taxon>
        <taxon>core chlorophytes</taxon>
        <taxon>Trebouxiophyceae</taxon>
        <taxon>Trebouxiophyceae incertae sedis</taxon>
        <taxon>Coccomyxaceae</taxon>
        <taxon>Coccomyxa</taxon>
    </lineage>
</organism>
<evidence type="ECO:0000256" key="1">
    <source>
        <dbReference type="ARBA" id="ARBA00022737"/>
    </source>
</evidence>
<name>A0AAV1I193_9CHLO</name>
<dbReference type="InterPro" id="IPR036770">
    <property type="entry name" value="Ankyrin_rpt-contain_sf"/>
</dbReference>
<reference evidence="6 7" key="1">
    <citation type="submission" date="2023-10" db="EMBL/GenBank/DDBJ databases">
        <authorList>
            <person name="Maclean D."/>
            <person name="Macfadyen A."/>
        </authorList>
    </citation>
    <scope>NUCLEOTIDE SEQUENCE [LARGE SCALE GENOMIC DNA]</scope>
</reference>
<dbReference type="GO" id="GO:0004842">
    <property type="term" value="F:ubiquitin-protein transferase activity"/>
    <property type="evidence" value="ECO:0007669"/>
    <property type="project" value="TreeGrafter"/>
</dbReference>
<evidence type="ECO:0000256" key="2">
    <source>
        <dbReference type="ARBA" id="ARBA00023043"/>
    </source>
</evidence>
<dbReference type="PROSITE" id="PS50297">
    <property type="entry name" value="ANK_REP_REGION"/>
    <property type="match status" value="2"/>
</dbReference>
<dbReference type="AlphaFoldDB" id="A0AAV1I193"/>
<proteinExistence type="predicted"/>
<evidence type="ECO:0000256" key="3">
    <source>
        <dbReference type="PROSITE-ProRule" id="PRU00023"/>
    </source>
</evidence>
<dbReference type="SUPFAM" id="SSF48403">
    <property type="entry name" value="Ankyrin repeat"/>
    <property type="match status" value="1"/>
</dbReference>
<feature type="repeat" description="ANK" evidence="3">
    <location>
        <begin position="128"/>
        <end position="160"/>
    </location>
</feature>
<evidence type="ECO:0000259" key="5">
    <source>
        <dbReference type="Pfam" id="PF17830"/>
    </source>
</evidence>
<evidence type="ECO:0000313" key="6">
    <source>
        <dbReference type="EMBL" id="CAK0763605.1"/>
    </source>
</evidence>
<evidence type="ECO:0000256" key="4">
    <source>
        <dbReference type="SAM" id="MobiDB-lite"/>
    </source>
</evidence>
<keyword evidence="2 3" id="KW-0040">ANK repeat</keyword>
<keyword evidence="1" id="KW-0677">Repeat</keyword>
<dbReference type="SMART" id="SM00248">
    <property type="entry name" value="ANK"/>
    <property type="match status" value="3"/>
</dbReference>
<feature type="repeat" description="ANK" evidence="3">
    <location>
        <begin position="161"/>
        <end position="193"/>
    </location>
</feature>
<protein>
    <recommendedName>
        <fullName evidence="5">STI1/HOP DP domain-containing protein</fullName>
    </recommendedName>
</protein>
<keyword evidence="7" id="KW-1185">Reference proteome</keyword>
<dbReference type="Pfam" id="PF17830">
    <property type="entry name" value="STI1-HOP_DP"/>
    <property type="match status" value="1"/>
</dbReference>
<dbReference type="Pfam" id="PF12796">
    <property type="entry name" value="Ank_2"/>
    <property type="match status" value="1"/>
</dbReference>
<accession>A0AAV1I193</accession>
<sequence>MKDPTMQQQMAEMQSAMQNKGLQDRMAALKDDPELAPMFEDIQKNGMQAMMKYWNNPKVLAKIGERMGDIPTSAPAEGAAAAAAAPAAAAQAPAPEINDLRDAAKYGDLEAVEDFIAVGKDVNESDQDGRTALHYAVAYNHADIAAELISSGASLEAQDSKQNSVLHYACGYGRSNLVRLLLEKGAQSASENTSGQTPLELVT</sequence>
<dbReference type="PANTHER" id="PTHR24171">
    <property type="entry name" value="ANKYRIN REPEAT DOMAIN-CONTAINING PROTEIN 39-RELATED"/>
    <property type="match status" value="1"/>
</dbReference>
<gene>
    <name evidence="6" type="ORF">CVIRNUC_003075</name>
</gene>
<feature type="compositionally biased region" description="Low complexity" evidence="4">
    <location>
        <begin position="1"/>
        <end position="18"/>
    </location>
</feature>
<dbReference type="InterPro" id="IPR002110">
    <property type="entry name" value="Ankyrin_rpt"/>
</dbReference>
<dbReference type="PANTHER" id="PTHR24171:SF8">
    <property type="entry name" value="BRCA1-ASSOCIATED RING DOMAIN PROTEIN 1"/>
    <property type="match status" value="1"/>
</dbReference>
<dbReference type="PROSITE" id="PS50088">
    <property type="entry name" value="ANK_REPEAT"/>
    <property type="match status" value="2"/>
</dbReference>
<feature type="domain" description="STI1/HOP DP" evidence="5">
    <location>
        <begin position="19"/>
        <end position="68"/>
    </location>
</feature>
<feature type="region of interest" description="Disordered" evidence="4">
    <location>
        <begin position="1"/>
        <end position="24"/>
    </location>
</feature>
<dbReference type="GO" id="GO:0085020">
    <property type="term" value="P:protein K6-linked ubiquitination"/>
    <property type="evidence" value="ECO:0007669"/>
    <property type="project" value="TreeGrafter"/>
</dbReference>
<dbReference type="Gene3D" id="1.25.40.20">
    <property type="entry name" value="Ankyrin repeat-containing domain"/>
    <property type="match status" value="1"/>
</dbReference>
<dbReference type="InterPro" id="IPR041243">
    <property type="entry name" value="STI1/HOP_DP"/>
</dbReference>
<dbReference type="EMBL" id="CAUYUE010000004">
    <property type="protein sequence ID" value="CAK0763605.1"/>
    <property type="molecule type" value="Genomic_DNA"/>
</dbReference>